<protein>
    <submittedName>
        <fullName evidence="13">Lovastatin nonaketide synthase-like protein</fullName>
    </submittedName>
</protein>
<dbReference type="InterPro" id="IPR036291">
    <property type="entry name" value="NAD(P)-bd_dom_sf"/>
</dbReference>
<dbReference type="GO" id="GO:0016491">
    <property type="term" value="F:oxidoreductase activity"/>
    <property type="evidence" value="ECO:0007669"/>
    <property type="project" value="UniProtKB-KW"/>
</dbReference>
<dbReference type="InterPro" id="IPR036736">
    <property type="entry name" value="ACP-like_sf"/>
</dbReference>
<evidence type="ECO:0000256" key="5">
    <source>
        <dbReference type="ARBA" id="ARBA00022857"/>
    </source>
</evidence>
<evidence type="ECO:0000313" key="14">
    <source>
        <dbReference type="Proteomes" id="UP000029964"/>
    </source>
</evidence>
<dbReference type="GO" id="GO:0031177">
    <property type="term" value="F:phosphopantetheine binding"/>
    <property type="evidence" value="ECO:0007669"/>
    <property type="project" value="InterPro"/>
</dbReference>
<dbReference type="Pfam" id="PF23114">
    <property type="entry name" value="NAD-bd_HRPKS_sdrA"/>
    <property type="match status" value="1"/>
</dbReference>
<feature type="region of interest" description="C-terminal hotdog fold" evidence="9">
    <location>
        <begin position="1129"/>
        <end position="1284"/>
    </location>
</feature>
<keyword evidence="4" id="KW-0808">Transferase</keyword>
<dbReference type="InterPro" id="IPR032821">
    <property type="entry name" value="PKS_assoc"/>
</dbReference>
<dbReference type="CDD" id="cd00833">
    <property type="entry name" value="PKS"/>
    <property type="match status" value="1"/>
</dbReference>
<dbReference type="Pfam" id="PF00550">
    <property type="entry name" value="PP-binding"/>
    <property type="match status" value="1"/>
</dbReference>
<keyword evidence="6" id="KW-0560">Oxidoreductase</keyword>
<dbReference type="Gene3D" id="3.40.50.150">
    <property type="entry name" value="Vaccinia Virus protein VP39"/>
    <property type="match status" value="1"/>
</dbReference>
<dbReference type="Pfam" id="PF08659">
    <property type="entry name" value="KR"/>
    <property type="match status" value="1"/>
</dbReference>
<dbReference type="InterPro" id="IPR029063">
    <property type="entry name" value="SAM-dependent_MTases_sf"/>
</dbReference>
<feature type="domain" description="Ketosynthase family 3 (KS3)" evidence="11">
    <location>
        <begin position="14"/>
        <end position="436"/>
    </location>
</feature>
<dbReference type="InterPro" id="IPR049552">
    <property type="entry name" value="PKS_DH_N"/>
</dbReference>
<dbReference type="GO" id="GO:0044550">
    <property type="term" value="P:secondary metabolite biosynthetic process"/>
    <property type="evidence" value="ECO:0007669"/>
    <property type="project" value="TreeGrafter"/>
</dbReference>
<dbReference type="Pfam" id="PF02801">
    <property type="entry name" value="Ketoacyl-synt_C"/>
    <property type="match status" value="1"/>
</dbReference>
<evidence type="ECO:0000256" key="4">
    <source>
        <dbReference type="ARBA" id="ARBA00022679"/>
    </source>
</evidence>
<keyword evidence="8" id="KW-0012">Acyltransferase</keyword>
<name>A0A086T4W4_HAPC1</name>
<dbReference type="InterPro" id="IPR020806">
    <property type="entry name" value="PKS_PP-bd"/>
</dbReference>
<dbReference type="InterPro" id="IPR013968">
    <property type="entry name" value="PKS_KR"/>
</dbReference>
<feature type="domain" description="PKS/mFAS DH" evidence="12">
    <location>
        <begin position="973"/>
        <end position="1284"/>
    </location>
</feature>
<proteinExistence type="predicted"/>
<dbReference type="SUPFAM" id="SSF55048">
    <property type="entry name" value="Probable ACP-binding domain of malonyl-CoA ACP transacylase"/>
    <property type="match status" value="1"/>
</dbReference>
<dbReference type="Gene3D" id="3.30.70.3290">
    <property type="match status" value="1"/>
</dbReference>
<dbReference type="Gene3D" id="3.90.180.10">
    <property type="entry name" value="Medium-chain alcohol dehydrogenases, catalytic domain"/>
    <property type="match status" value="1"/>
</dbReference>
<dbReference type="InterPro" id="IPR014031">
    <property type="entry name" value="Ketoacyl_synth_C"/>
</dbReference>
<dbReference type="InterPro" id="IPR001227">
    <property type="entry name" value="Ac_transferase_dom_sf"/>
</dbReference>
<dbReference type="GO" id="GO:0004312">
    <property type="term" value="F:fatty acid synthase activity"/>
    <property type="evidence" value="ECO:0007669"/>
    <property type="project" value="TreeGrafter"/>
</dbReference>
<evidence type="ECO:0000256" key="2">
    <source>
        <dbReference type="ARBA" id="ARBA00022450"/>
    </source>
</evidence>
<dbReference type="SUPFAM" id="SSF53335">
    <property type="entry name" value="S-adenosyl-L-methionine-dependent methyltransferases"/>
    <property type="match status" value="1"/>
</dbReference>
<feature type="domain" description="Carrier" evidence="10">
    <location>
        <begin position="2515"/>
        <end position="2592"/>
    </location>
</feature>
<dbReference type="CDD" id="cd02440">
    <property type="entry name" value="AdoMet_MTases"/>
    <property type="match status" value="1"/>
</dbReference>
<dbReference type="Gene3D" id="3.10.129.110">
    <property type="entry name" value="Polyketide synthase dehydratase"/>
    <property type="match status" value="1"/>
</dbReference>
<dbReference type="SUPFAM" id="SSF51735">
    <property type="entry name" value="NAD(P)-binding Rossmann-fold domains"/>
    <property type="match status" value="2"/>
</dbReference>
<dbReference type="InterPro" id="IPR011032">
    <property type="entry name" value="GroES-like_sf"/>
</dbReference>
<comment type="pathway">
    <text evidence="1">Secondary metabolite biosynthesis.</text>
</comment>
<dbReference type="PROSITE" id="PS52004">
    <property type="entry name" value="KS3_2"/>
    <property type="match status" value="1"/>
</dbReference>
<dbReference type="Pfam" id="PF16197">
    <property type="entry name" value="KAsynt_C_assoc"/>
    <property type="match status" value="1"/>
</dbReference>
<keyword evidence="14" id="KW-1185">Reference proteome</keyword>
<evidence type="ECO:0000256" key="1">
    <source>
        <dbReference type="ARBA" id="ARBA00005179"/>
    </source>
</evidence>
<dbReference type="GO" id="GO:0006633">
    <property type="term" value="P:fatty acid biosynthetic process"/>
    <property type="evidence" value="ECO:0007669"/>
    <property type="project" value="TreeGrafter"/>
</dbReference>
<dbReference type="Gene3D" id="1.10.1200.10">
    <property type="entry name" value="ACP-like"/>
    <property type="match status" value="1"/>
</dbReference>
<dbReference type="SUPFAM" id="SSF47336">
    <property type="entry name" value="ACP-like"/>
    <property type="match status" value="1"/>
</dbReference>
<dbReference type="PANTHER" id="PTHR43775:SF29">
    <property type="entry name" value="ASPERFURANONE POLYKETIDE SYNTHASE AFOG-RELATED"/>
    <property type="match status" value="1"/>
</dbReference>
<dbReference type="SMART" id="SM00823">
    <property type="entry name" value="PKS_PP"/>
    <property type="match status" value="1"/>
</dbReference>
<evidence type="ECO:0000256" key="6">
    <source>
        <dbReference type="ARBA" id="ARBA00023002"/>
    </source>
</evidence>
<dbReference type="SMART" id="SM00826">
    <property type="entry name" value="PKS_DH"/>
    <property type="match status" value="1"/>
</dbReference>
<organism evidence="13 14">
    <name type="scientific">Hapsidospora chrysogenum (strain ATCC 11550 / CBS 779.69 / DSM 880 / IAM 14645 / JCM 23072 / IMI 49137)</name>
    <name type="common">Acremonium chrysogenum</name>
    <dbReference type="NCBI Taxonomy" id="857340"/>
    <lineage>
        <taxon>Eukaryota</taxon>
        <taxon>Fungi</taxon>
        <taxon>Dikarya</taxon>
        <taxon>Ascomycota</taxon>
        <taxon>Pezizomycotina</taxon>
        <taxon>Sordariomycetes</taxon>
        <taxon>Hypocreomycetidae</taxon>
        <taxon>Hypocreales</taxon>
        <taxon>Bionectriaceae</taxon>
        <taxon>Hapsidospora</taxon>
    </lineage>
</organism>
<dbReference type="Pfam" id="PF00109">
    <property type="entry name" value="ketoacyl-synt"/>
    <property type="match status" value="1"/>
</dbReference>
<dbReference type="Pfam" id="PF08242">
    <property type="entry name" value="Methyltransf_12"/>
    <property type="match status" value="1"/>
</dbReference>
<dbReference type="Pfam" id="PF14765">
    <property type="entry name" value="PS-DH"/>
    <property type="match status" value="1"/>
</dbReference>
<evidence type="ECO:0000259" key="12">
    <source>
        <dbReference type="PROSITE" id="PS52019"/>
    </source>
</evidence>
<dbReference type="InterPro" id="IPR057326">
    <property type="entry name" value="KR_dom"/>
</dbReference>
<feature type="active site" description="Proton donor; for dehydratase activity" evidence="9">
    <location>
        <position position="1195"/>
    </location>
</feature>
<dbReference type="FunFam" id="3.40.366.10:FF:000002">
    <property type="entry name" value="Probable polyketide synthase 2"/>
    <property type="match status" value="1"/>
</dbReference>
<keyword evidence="3" id="KW-0597">Phosphoprotein</keyword>
<dbReference type="InterPro" id="IPR009081">
    <property type="entry name" value="PP-bd_ACP"/>
</dbReference>
<dbReference type="FunFam" id="3.40.50.720:FF:000209">
    <property type="entry name" value="Polyketide synthase Pks12"/>
    <property type="match status" value="1"/>
</dbReference>
<dbReference type="STRING" id="857340.A0A086T4W4"/>
<dbReference type="InterPro" id="IPR013217">
    <property type="entry name" value="Methyltransf_12"/>
</dbReference>
<dbReference type="InterPro" id="IPR050091">
    <property type="entry name" value="PKS_NRPS_Biosynth_Enz"/>
</dbReference>
<evidence type="ECO:0000256" key="3">
    <source>
        <dbReference type="ARBA" id="ARBA00022553"/>
    </source>
</evidence>
<dbReference type="InterPro" id="IPR049551">
    <property type="entry name" value="PKS_DH_C"/>
</dbReference>
<dbReference type="InterPro" id="IPR020841">
    <property type="entry name" value="PKS_Beta-ketoAc_synthase_dom"/>
</dbReference>
<dbReference type="SMART" id="SM00827">
    <property type="entry name" value="PKS_AT"/>
    <property type="match status" value="1"/>
</dbReference>
<evidence type="ECO:0000259" key="10">
    <source>
        <dbReference type="PROSITE" id="PS50075"/>
    </source>
</evidence>
<evidence type="ECO:0000313" key="13">
    <source>
        <dbReference type="EMBL" id="KFH44396.1"/>
    </source>
</evidence>
<gene>
    <name evidence="13" type="ORF">ACRE_048180</name>
</gene>
<dbReference type="InterPro" id="IPR042104">
    <property type="entry name" value="PKS_dehydratase_sf"/>
</dbReference>
<sequence>MGSTDNGIGHGPASEPIAIIGMSSKFAGDATNTEKLWRMLAEGKSGWTPFPLSRFRSEGVYHPNNERLHSTHVKGAHFLEEDVGLFDAAFFSYSSETASSLDPQYRLQLESVYEALENAGLPLPRIAGSNTSVFTGVFVHDYRDGLLRDADNLPRLMATGTGVPMMANRISHFFDLRGASMTIETACSSGMVATHQGIQSLRTGEADMSIVGGANLTLYPDMFKALGSAGFLSADGKSYAFDSRASGYGRGEGVATLVLKRLKDALADGDPIRAVIRESLLNQDGKTETITTPSLEAQEALIRGCYRKAGLDPRGTQYFEAHGTGTQAGDTVEARAIGTVFKPNPEPLLIGSIKTNIGHTEAASGLGSIIKTALAMEKGVIPPSINFEKPNPKLSLEAWNLKLVRNLQEWPVAPTRRASINNFGYGGSNAHIIMEDSASWVPVLSSGKALTNGHVNGHSKGHLNGQLNGVINGGHAGTNGHAQRSHLTSKVLVLSAKDELACQTMSSNLSDFLERNKPILSDAGEFLQSLAYTLGERRTRFPWIAAHPVPTTEGIDAVIQLLRSPKIKPSRGSRRPRIGFVFTGQGAQWYAMGRELIGSYPVYTDSLQEAEGYLREFGADWSLVQELLREPEDTRVNEVALSTPICVALQISLVRLLRAWGVVPVAVTSHSSGEIAAAYAVGALSYRDAMAYSYHRAVLAADQSLRGTEKGGMIAVGLGLEETESYLKRLKSGGKAVVACVNSPSSITVAGDLSAVKELEELANADGVFARRLKVDAAWHSHHMAPIANVYIEALERAQTNEHVNDALESVAFSSPVTGGRVTNAKIIARPEHWAESLVQPVQFVDAFTDMVLGDSGLSASNVDVIVEIGPHTALGGPIQQILGLPEFKDLQIPYYGCLVRKTDARDSMQALAASLLQEGYPVDMEAVNFPHGRDPHVKVLTDLPPYPWNHQIKHWVEPRFNRALRERFQPAHDLLGSLVEGCNPATPSWRHILRISEAPWTRDHVIQSNVVYPAAGYICLAIEAIKQLTATDQSSTGKEVSGYRLRDVDFLQALMIPDDSDGIEIQTTMRPVSDKDVATRGWKHFEVWSVTVDNRWTQHAKGLISIELEQSSSEAVKPAVSDCRIKGYPRRVLPADLFANLRALGIAHGPMFQNMKSIVQSSSEMRSEVTMAVADTSVPNDLVRDNVLHPVTLDSIITAPYSAVPGAAARETAAKVPRFVDYFWVSSKIGRGAGHLFKAHSALVRDDSQGMTADVLVSDDTSEEVVLEMKGFAYQSLGRSASLRQTEAWQAEFYSNVDWALDISVGSPATFAAVQKQLTQDIDISEVELTRDIQRVCFYFMQRALLALRPNDVDRMDPHHAKYYAWMKDTVERAASGQVSIGSAEWLSDDETERQRRIDRVAKARVDGEMICRLGAHLVATLQGETILHDLVTQGDLLTRFQSETPRAKRTGSQLSGLLRHLTHKNPRARILEIGAGTGGTTRYALDALGTADSGGPHASLYHYTNKLAASLEAAQDDFLPWSDLLSFDVLDIEQDPASQGFTTGTYDVVIASRVVSASQSVSQALDNVRSLLKPGGSLLLVEDVQHQVDVQFVQGLLLGRESGGGPELEVHSPSCTAAWDHHLRDAGFTGLDIELRDCESTANFTSMTMLSTVSAGLPKKLRADSAKTVIITSDKAGSPPSGWLKSVQESIAACTEGKGGLLPAMQSLESTSATASWYSDKICVFVGEIDEPILYDLDSASLEGIRAMSTSCKGLLWVTRGGAVDCERPELGLAPGFVRSLRNEYVGRKLLTLDLDPREHMWSETSASAIVQVLRSAFGNPDDGGPIAERGPTEFEYAERDGVILVPRFYHDVARDRTLSSKAPDPSTPESAPLGPLYQPNRPLCWHADSLAFGDDAYASDYQDILPPNLIEVEPRAYGATLRATDERVVGVECSGTITRVGSQAAAQGYAAGDRVLCVLRQSSFPSRAIVEWTSSTSIPAGLSFQEASSLPAAFLTAYISLVDIARLKGGQSVLIHSAADAVGQAAIMIAQHLAAEVFATVGSSEEQELITQKYGIPEGHILSSLDPSFGPAILSATRGRGVDVVLNSLAGPLLQESLNVVAPFGHFVEIGRRDLEGNSNLELRPFARSITFSAVDLSSLLEHRGADVHRSLREVVRLVEAKAVRPVHPVTALSMADITQALSLLQTGRHSMGKVVLTVDPQEMVPVLPRTRTAKLSPDATYLIVGGNGGLGQSVAHWLVSRGARNLALLSRSAATSEKTAALAQELRDTGCDRVLPVSGDVAVEDDLARAIDTCAREGLPPIRGVIHAAFVLHDAFVEKMTLDDYKYTTQCKVAGAWNLHNQFNLSGDLDFFVLFSSINGLLGYASQSAYSAAGAYEDALAHWRVKHCGLPAVSIDLSVVNAVGYVAEASASETLRKALVKAGRRVIDEDHVLTSLESAILSPHDPQFIVGGISSGPGAHWDVDGDLGRDMRALPLKYRQPSAAASQDQQQGQDGGDSLAARMAACASREDAVRVVGAAMAQILADMFLVPVEDIDLADSPSQQGIDSLVAVEVRNMLFSQAGAELSIFNIMQSPSLAMLAADVVDRSAHVKFAAT</sequence>
<dbReference type="InterPro" id="IPR056501">
    <property type="entry name" value="NAD-bd_HRPKS_sdrA"/>
</dbReference>
<dbReference type="Proteomes" id="UP000029964">
    <property type="component" value="Unassembled WGS sequence"/>
</dbReference>
<keyword evidence="7" id="KW-0511">Multifunctional enzyme</keyword>
<dbReference type="SMART" id="SM00825">
    <property type="entry name" value="PKS_KS"/>
    <property type="match status" value="1"/>
</dbReference>
<dbReference type="InterPro" id="IPR016035">
    <property type="entry name" value="Acyl_Trfase/lysoPLipase"/>
</dbReference>
<dbReference type="Gene3D" id="3.40.47.10">
    <property type="match status" value="1"/>
</dbReference>
<dbReference type="SUPFAM" id="SSF52151">
    <property type="entry name" value="FabD/lysophospholipase-like"/>
    <property type="match status" value="1"/>
</dbReference>
<accession>A0A086T4W4</accession>
<dbReference type="SMART" id="SM00822">
    <property type="entry name" value="PKS_KR"/>
    <property type="match status" value="1"/>
</dbReference>
<dbReference type="SUPFAM" id="SSF50129">
    <property type="entry name" value="GroES-like"/>
    <property type="match status" value="1"/>
</dbReference>
<dbReference type="EMBL" id="JPKY01000049">
    <property type="protein sequence ID" value="KFH44396.1"/>
    <property type="molecule type" value="Genomic_DNA"/>
</dbReference>
<dbReference type="SMART" id="SM00829">
    <property type="entry name" value="PKS_ER"/>
    <property type="match status" value="1"/>
</dbReference>
<dbReference type="InterPro" id="IPR049900">
    <property type="entry name" value="PKS_mFAS_DH"/>
</dbReference>
<dbReference type="InterPro" id="IPR016036">
    <property type="entry name" value="Malonyl_transacylase_ACP-bd"/>
</dbReference>
<keyword evidence="5" id="KW-0521">NADP</keyword>
<feature type="active site" description="Proton acceptor; for dehydratase activity" evidence="9">
    <location>
        <position position="1005"/>
    </location>
</feature>
<evidence type="ECO:0000256" key="9">
    <source>
        <dbReference type="PROSITE-ProRule" id="PRU01363"/>
    </source>
</evidence>
<evidence type="ECO:0000256" key="8">
    <source>
        <dbReference type="ARBA" id="ARBA00023315"/>
    </source>
</evidence>
<dbReference type="GO" id="GO:1901336">
    <property type="term" value="P:lactone biosynthetic process"/>
    <property type="evidence" value="ECO:0007669"/>
    <property type="project" value="UniProtKB-ARBA"/>
</dbReference>
<dbReference type="InterPro" id="IPR014043">
    <property type="entry name" value="Acyl_transferase_dom"/>
</dbReference>
<dbReference type="Pfam" id="PF21089">
    <property type="entry name" value="PKS_DH_N"/>
    <property type="match status" value="1"/>
</dbReference>
<dbReference type="HOGENOM" id="CLU_000022_31_0_1"/>
<evidence type="ECO:0000256" key="7">
    <source>
        <dbReference type="ARBA" id="ARBA00023268"/>
    </source>
</evidence>
<keyword evidence="2" id="KW-0596">Phosphopantetheine</keyword>
<comment type="caution">
    <text evidence="13">The sequence shown here is derived from an EMBL/GenBank/DDBJ whole genome shotgun (WGS) entry which is preliminary data.</text>
</comment>
<dbReference type="PANTHER" id="PTHR43775">
    <property type="entry name" value="FATTY ACID SYNTHASE"/>
    <property type="match status" value="1"/>
</dbReference>
<dbReference type="CDD" id="cd05195">
    <property type="entry name" value="enoyl_red"/>
    <property type="match status" value="1"/>
</dbReference>
<dbReference type="InterPro" id="IPR020843">
    <property type="entry name" value="ER"/>
</dbReference>
<dbReference type="Pfam" id="PF13602">
    <property type="entry name" value="ADH_zinc_N_2"/>
    <property type="match status" value="1"/>
</dbReference>
<dbReference type="Gene3D" id="3.40.366.10">
    <property type="entry name" value="Malonyl-Coenzyme A Acyl Carrier Protein, domain 2"/>
    <property type="match status" value="1"/>
</dbReference>
<dbReference type="OrthoDB" id="329835at2759"/>
<dbReference type="SUPFAM" id="SSF53901">
    <property type="entry name" value="Thiolase-like"/>
    <property type="match status" value="1"/>
</dbReference>
<dbReference type="Pfam" id="PF00698">
    <property type="entry name" value="Acyl_transf_1"/>
    <property type="match status" value="1"/>
</dbReference>
<feature type="region of interest" description="N-terminal hotdog fold" evidence="9">
    <location>
        <begin position="973"/>
        <end position="1112"/>
    </location>
</feature>
<reference evidence="14" key="1">
    <citation type="journal article" date="2014" name="Genome Announc.">
        <title>Genome sequence and annotation of Acremonium chrysogenum, producer of the beta-lactam antibiotic cephalosporin C.</title>
        <authorList>
            <person name="Terfehr D."/>
            <person name="Dahlmann T.A."/>
            <person name="Specht T."/>
            <person name="Zadra I."/>
            <person name="Kuernsteiner H."/>
            <person name="Kueck U."/>
        </authorList>
    </citation>
    <scope>NUCLEOTIDE SEQUENCE [LARGE SCALE GENOMIC DNA]</scope>
    <source>
        <strain evidence="14">ATCC 11550 / CBS 779.69 / DSM 880 / IAM 14645 / JCM 23072 / IMI 49137</strain>
    </source>
</reference>
<dbReference type="PROSITE" id="PS52019">
    <property type="entry name" value="PKS_MFAS_DH"/>
    <property type="match status" value="1"/>
</dbReference>
<dbReference type="InterPro" id="IPR016039">
    <property type="entry name" value="Thiolase-like"/>
</dbReference>
<dbReference type="PROSITE" id="PS50075">
    <property type="entry name" value="CARRIER"/>
    <property type="match status" value="1"/>
</dbReference>
<evidence type="ECO:0000259" key="11">
    <source>
        <dbReference type="PROSITE" id="PS52004"/>
    </source>
</evidence>
<dbReference type="InterPro" id="IPR020807">
    <property type="entry name" value="PKS_DH"/>
</dbReference>
<dbReference type="Gene3D" id="3.40.50.720">
    <property type="entry name" value="NAD(P)-binding Rossmann-like Domain"/>
    <property type="match status" value="2"/>
</dbReference>
<dbReference type="InterPro" id="IPR014030">
    <property type="entry name" value="Ketoacyl_synth_N"/>
</dbReference>